<accession>A0AAI8YNM7</accession>
<dbReference type="PANTHER" id="PTHR40375">
    <property type="entry name" value="SPORULATION-SPECIFIC PROTEIN 22"/>
    <property type="match status" value="1"/>
</dbReference>
<protein>
    <submittedName>
        <fullName evidence="1">Uu.00g068960.m01.CDS01</fullName>
    </submittedName>
</protein>
<dbReference type="Proteomes" id="UP001295740">
    <property type="component" value="Unassembled WGS sequence"/>
</dbReference>
<proteinExistence type="predicted"/>
<keyword evidence="2" id="KW-1185">Reference proteome</keyword>
<comment type="caution">
    <text evidence="1">The sequence shown here is derived from an EMBL/GenBank/DDBJ whole genome shotgun (WGS) entry which is preliminary data.</text>
</comment>
<dbReference type="PANTHER" id="PTHR40375:SF2">
    <property type="entry name" value="SPORULATION-SPECIFIC PROTEIN 22"/>
    <property type="match status" value="1"/>
</dbReference>
<reference evidence="1" key="1">
    <citation type="submission" date="2023-10" db="EMBL/GenBank/DDBJ databases">
        <authorList>
            <person name="Hackl T."/>
        </authorList>
    </citation>
    <scope>NUCLEOTIDE SEQUENCE</scope>
</reference>
<evidence type="ECO:0000313" key="1">
    <source>
        <dbReference type="EMBL" id="CAJ2511271.1"/>
    </source>
</evidence>
<dbReference type="EMBL" id="CAUWAG010000018">
    <property type="protein sequence ID" value="CAJ2511271.1"/>
    <property type="molecule type" value="Genomic_DNA"/>
</dbReference>
<gene>
    <name evidence="1" type="ORF">KHLLAP_LOCUS11739</name>
</gene>
<dbReference type="InterPro" id="IPR039057">
    <property type="entry name" value="Spo22/ZIP4"/>
</dbReference>
<dbReference type="GO" id="GO:0090173">
    <property type="term" value="P:regulation of synaptonemal complex assembly"/>
    <property type="evidence" value="ECO:0007669"/>
    <property type="project" value="InterPro"/>
</dbReference>
<evidence type="ECO:0000313" key="2">
    <source>
        <dbReference type="Proteomes" id="UP001295740"/>
    </source>
</evidence>
<name>A0AAI8YNM7_9PEZI</name>
<dbReference type="AlphaFoldDB" id="A0AAI8YNM7"/>
<sequence>MADCILRTQSAPAQGRILLVLYNTLRKLINCIWELEHFDNKKLAKYMRCLLKVTLPLEPNLPLKVIEETCDIVKESAGKRESFPSFELEWLATTAFNHGVDLYGINEDELSQKWVAHAFTLAHHHQDGGDLQRQLQEAYTKLQWGP</sequence>
<organism evidence="1 2">
    <name type="scientific">Anthostomella pinea</name>
    <dbReference type="NCBI Taxonomy" id="933095"/>
    <lineage>
        <taxon>Eukaryota</taxon>
        <taxon>Fungi</taxon>
        <taxon>Dikarya</taxon>
        <taxon>Ascomycota</taxon>
        <taxon>Pezizomycotina</taxon>
        <taxon>Sordariomycetes</taxon>
        <taxon>Xylariomycetidae</taxon>
        <taxon>Xylariales</taxon>
        <taxon>Xylariaceae</taxon>
        <taxon>Anthostomella</taxon>
    </lineage>
</organism>